<dbReference type="PANTHER" id="PTHR15108">
    <property type="entry name" value="N-ACYLGLUCOSAMINE-2-EPIMERASE"/>
    <property type="match status" value="1"/>
</dbReference>
<dbReference type="HAMAP" id="MF_00929">
    <property type="entry name" value="Cellobiose_2_epim"/>
    <property type="match status" value="1"/>
</dbReference>
<dbReference type="GO" id="GO:0047736">
    <property type="term" value="F:cellobiose epimerase activity"/>
    <property type="evidence" value="ECO:0007669"/>
    <property type="project" value="UniProtKB-UniRule"/>
</dbReference>
<dbReference type="InterPro" id="IPR012341">
    <property type="entry name" value="6hp_glycosidase-like_sf"/>
</dbReference>
<evidence type="ECO:0000256" key="1">
    <source>
        <dbReference type="ARBA" id="ARBA00001470"/>
    </source>
</evidence>
<dbReference type="InterPro" id="IPR028584">
    <property type="entry name" value="Cellobiose_2_epim"/>
</dbReference>
<evidence type="ECO:0000313" key="6">
    <source>
        <dbReference type="Proteomes" id="UP000309594"/>
    </source>
</evidence>
<evidence type="ECO:0000256" key="4">
    <source>
        <dbReference type="HAMAP-Rule" id="MF_00929"/>
    </source>
</evidence>
<organism evidence="5 6">
    <name type="scientific">Pedobacter hiemivivus</name>
    <dbReference type="NCBI Taxonomy" id="2530454"/>
    <lineage>
        <taxon>Bacteria</taxon>
        <taxon>Pseudomonadati</taxon>
        <taxon>Bacteroidota</taxon>
        <taxon>Sphingobacteriia</taxon>
        <taxon>Sphingobacteriales</taxon>
        <taxon>Sphingobacteriaceae</taxon>
        <taxon>Pedobacter</taxon>
    </lineage>
</organism>
<proteinExistence type="inferred from homology"/>
<dbReference type="AlphaFoldDB" id="A0A4U1G0Y2"/>
<comment type="catalytic activity">
    <reaction evidence="1 4">
        <text>D-cellobiose = beta-D-glucosyl-(1-&gt;4)-D-mannopyranose</text>
        <dbReference type="Rhea" id="RHEA:23384"/>
        <dbReference type="ChEBI" id="CHEBI:17057"/>
        <dbReference type="ChEBI" id="CHEBI:47931"/>
        <dbReference type="EC" id="5.1.3.11"/>
    </reaction>
</comment>
<reference evidence="5 6" key="1">
    <citation type="submission" date="2019-04" db="EMBL/GenBank/DDBJ databases">
        <title>Pedobacter sp. RP-1-16 sp. nov., isolated from Arctic soil.</title>
        <authorList>
            <person name="Dahal R.H."/>
            <person name="Kim D.-U."/>
        </authorList>
    </citation>
    <scope>NUCLEOTIDE SEQUENCE [LARGE SCALE GENOMIC DNA]</scope>
    <source>
        <strain evidence="5 6">RP-1-16</strain>
    </source>
</reference>
<sequence length="396" mass="46147">MNSTVLSTYKSEVTNELSAILKWWMTYTVDHENGGFYGKVDDDNLAAPTAPKGLVLNSRILYTFSSAYLLNRKEEYLAIANRAFDYLTAYFLDEENGGFYWSVDFNGHRLDDKKQVYGQAFIIYALAEYIKITPNERALVLAKNTFELLEQHSFDPINTGYVEALTKDWKAIEDFRLSDKDQNEKKSMNTHLHVIEAYANLYSVWKNEKLKLAIKSLLSNFKYHIIDKEHYHLQLFFTETWDVKSTLVSFGHDIEASWLLQEAATLIADEMEIKAFKHIALQLSNAALKGLDKSDGLLHEFDYKTAQWSKEMHWWPQAEAMVGFLNAWQINGDQKFLLQSFKSWSFIKNYLKSKNGEWHWGIYSDYTLMQGEDKAGFWKCPYHNGRACIEIIKRLK</sequence>
<dbReference type="Proteomes" id="UP000309594">
    <property type="component" value="Unassembled WGS sequence"/>
</dbReference>
<comment type="similarity">
    <text evidence="2">Belongs to the N-acylglucosamine 2-epimerase family.</text>
</comment>
<dbReference type="EMBL" id="SWDX01000014">
    <property type="protein sequence ID" value="TKC55953.1"/>
    <property type="molecule type" value="Genomic_DNA"/>
</dbReference>
<keyword evidence="3 4" id="KW-0413">Isomerase</keyword>
<protein>
    <recommendedName>
        <fullName evidence="4">Cellobiose 2-epimerase</fullName>
        <shortName evidence="4">CE</shortName>
        <ecNumber evidence="4">5.1.3.11</ecNumber>
    </recommendedName>
</protein>
<dbReference type="InterPro" id="IPR008928">
    <property type="entry name" value="6-hairpin_glycosidase_sf"/>
</dbReference>
<dbReference type="RefSeq" id="WP_136882071.1">
    <property type="nucleotide sequence ID" value="NZ_SWDX01000014.1"/>
</dbReference>
<dbReference type="Gene3D" id="1.50.10.10">
    <property type="match status" value="1"/>
</dbReference>
<gene>
    <name evidence="5" type="ORF">FBD94_23795</name>
</gene>
<evidence type="ECO:0000256" key="3">
    <source>
        <dbReference type="ARBA" id="ARBA00023235"/>
    </source>
</evidence>
<dbReference type="GO" id="GO:0005975">
    <property type="term" value="P:carbohydrate metabolic process"/>
    <property type="evidence" value="ECO:0007669"/>
    <property type="project" value="InterPro"/>
</dbReference>
<comment type="caution">
    <text evidence="5">The sequence shown here is derived from an EMBL/GenBank/DDBJ whole genome shotgun (WGS) entry which is preliminary data.</text>
</comment>
<comment type="function">
    <text evidence="4">Catalyzes the reversible epimerization of cellobiose to 4-O-beta-D-glucopyranosyl-D-mannose (Glc-Man).</text>
</comment>
<dbReference type="Pfam" id="PF07221">
    <property type="entry name" value="GlcNAc_2-epim"/>
    <property type="match status" value="1"/>
</dbReference>
<comment type="similarity">
    <text evidence="4">Belongs to the cellobiose 2-epimerase family.</text>
</comment>
<evidence type="ECO:0000313" key="5">
    <source>
        <dbReference type="EMBL" id="TKC55953.1"/>
    </source>
</evidence>
<dbReference type="EC" id="5.1.3.11" evidence="4"/>
<accession>A0A4U1G0Y2</accession>
<name>A0A4U1G0Y2_9SPHI</name>
<dbReference type="InterPro" id="IPR010819">
    <property type="entry name" value="AGE/CE"/>
</dbReference>
<evidence type="ECO:0000256" key="2">
    <source>
        <dbReference type="ARBA" id="ARBA00008558"/>
    </source>
</evidence>
<dbReference type="SUPFAM" id="SSF48208">
    <property type="entry name" value="Six-hairpin glycosidases"/>
    <property type="match status" value="1"/>
</dbReference>